<organism evidence="1">
    <name type="scientific">marine metagenome</name>
    <dbReference type="NCBI Taxonomy" id="408172"/>
    <lineage>
        <taxon>unclassified sequences</taxon>
        <taxon>metagenomes</taxon>
        <taxon>ecological metagenomes</taxon>
    </lineage>
</organism>
<feature type="non-terminal residue" evidence="1">
    <location>
        <position position="22"/>
    </location>
</feature>
<proteinExistence type="predicted"/>
<accession>A0A382G2W4</accession>
<protein>
    <submittedName>
        <fullName evidence="1">Uncharacterized protein</fullName>
    </submittedName>
</protein>
<gene>
    <name evidence="1" type="ORF">METZ01_LOCUS222073</name>
</gene>
<reference evidence="1" key="1">
    <citation type="submission" date="2018-05" db="EMBL/GenBank/DDBJ databases">
        <authorList>
            <person name="Lanie J.A."/>
            <person name="Ng W.-L."/>
            <person name="Kazmierczak K.M."/>
            <person name="Andrzejewski T.M."/>
            <person name="Davidsen T.M."/>
            <person name="Wayne K.J."/>
            <person name="Tettelin H."/>
            <person name="Glass J.I."/>
            <person name="Rusch D."/>
            <person name="Podicherti R."/>
            <person name="Tsui H.-C.T."/>
            <person name="Winkler M.E."/>
        </authorList>
    </citation>
    <scope>NUCLEOTIDE SEQUENCE</scope>
</reference>
<sequence>MKGIGGGGGGNRTRVLLSFHLG</sequence>
<dbReference type="AlphaFoldDB" id="A0A382G2W4"/>
<dbReference type="EMBL" id="UINC01053105">
    <property type="protein sequence ID" value="SVB69219.1"/>
    <property type="molecule type" value="Genomic_DNA"/>
</dbReference>
<evidence type="ECO:0000313" key="1">
    <source>
        <dbReference type="EMBL" id="SVB69219.1"/>
    </source>
</evidence>
<name>A0A382G2W4_9ZZZZ</name>